<gene>
    <name evidence="1" type="ORF">DCF19_06285</name>
</gene>
<evidence type="ECO:0000313" key="1">
    <source>
        <dbReference type="EMBL" id="PZO42645.1"/>
    </source>
</evidence>
<dbReference type="EMBL" id="QBML01000006">
    <property type="protein sequence ID" value="PZO42645.1"/>
    <property type="molecule type" value="Genomic_DNA"/>
</dbReference>
<accession>A0A2W4Y6R5</accession>
<dbReference type="Proteomes" id="UP000249467">
    <property type="component" value="Unassembled WGS sequence"/>
</dbReference>
<organism evidence="1 2">
    <name type="scientific">Pseudanabaena frigida</name>
    <dbReference type="NCBI Taxonomy" id="945775"/>
    <lineage>
        <taxon>Bacteria</taxon>
        <taxon>Bacillati</taxon>
        <taxon>Cyanobacteriota</taxon>
        <taxon>Cyanophyceae</taxon>
        <taxon>Pseudanabaenales</taxon>
        <taxon>Pseudanabaenaceae</taxon>
        <taxon>Pseudanabaena</taxon>
    </lineage>
</organism>
<comment type="caution">
    <text evidence="1">The sequence shown here is derived from an EMBL/GenBank/DDBJ whole genome shotgun (WGS) entry which is preliminary data.</text>
</comment>
<reference evidence="1 2" key="1">
    <citation type="submission" date="2018-04" db="EMBL/GenBank/DDBJ databases">
        <authorList>
            <person name="Go L.Y."/>
            <person name="Mitchell J.A."/>
        </authorList>
    </citation>
    <scope>NUCLEOTIDE SEQUENCE [LARGE SCALE GENOMIC DNA]</scope>
    <source>
        <strain evidence="1">ULC066bin1</strain>
    </source>
</reference>
<proteinExistence type="predicted"/>
<dbReference type="AlphaFoldDB" id="A0A2W4Y6R5"/>
<evidence type="ECO:0000313" key="2">
    <source>
        <dbReference type="Proteomes" id="UP000249467"/>
    </source>
</evidence>
<protein>
    <submittedName>
        <fullName evidence="1">Uncharacterized protein</fullName>
    </submittedName>
</protein>
<name>A0A2W4Y6R5_9CYAN</name>
<reference evidence="1 2" key="2">
    <citation type="submission" date="2018-06" db="EMBL/GenBank/DDBJ databases">
        <title>Metagenomic assembly of (sub)arctic Cyanobacteria and their associated microbiome from non-axenic cultures.</title>
        <authorList>
            <person name="Baurain D."/>
        </authorList>
    </citation>
    <scope>NUCLEOTIDE SEQUENCE [LARGE SCALE GENOMIC DNA]</scope>
    <source>
        <strain evidence="1">ULC066bin1</strain>
    </source>
</reference>
<sequence>MRNYIVLSIFSLVLSIILTGQNNPQGNIAPNVSIIKTTPVQQETKSVNCSSIPLEIENTPSFEGKTFVQRITRSGNVIAEYSFLESNFLESKTSDLQRINQKKFKIYRNNKLLFAKKIFHDNFEYSHDLEYIGAGKDTLSLFLYRYFDVRDIDNDGEVEVIASDGKSNLIYKYNQEYNCYQGKIDDNFLLSSSLLLSPLERIDYEFKQTSSLDNIKAVNSFRSGVDLSNNFISNINLQIFKDDRLILDTLIDNDHRSHRISITLQIQALEKESIPEVILQSFTRGNKCCSIYLIYYYDSDNGKFISNESEYFFRSRPHLKDLDNNGDIEFISEDTRFKGSVKPLRIFHFHNGEFLDVTRLFQSEIRKDMEGISKNLSTTHDPYLLRSTLAAYLADKYMLDEGDDGLEQVRKIYQESDREEFFTSLEKFLYSTGYLK</sequence>